<name>A0A159Z5D0_9RHOB</name>
<reference evidence="1 2" key="1">
    <citation type="submission" date="2015-09" db="EMBL/GenBank/DDBJ databases">
        <title>Complete genome sequence of Defluviimonas alba cai42t isolated from an oilfield in Xinjiang.</title>
        <authorList>
            <person name="Geng S."/>
            <person name="Pan X."/>
            <person name="Wu X."/>
        </authorList>
    </citation>
    <scope>NUCLEOTIDE SEQUENCE [LARGE SCALE GENOMIC DNA]</scope>
    <source>
        <strain evidence="2">cai42</strain>
    </source>
</reference>
<dbReference type="Gene3D" id="3.30.70.1520">
    <property type="entry name" value="Heterotetrameric sarcosine oxidase"/>
    <property type="match status" value="1"/>
</dbReference>
<keyword evidence="2" id="KW-1185">Reference proteome</keyword>
<dbReference type="SUPFAM" id="SSF103025">
    <property type="entry name" value="Folate-binding domain"/>
    <property type="match status" value="1"/>
</dbReference>
<dbReference type="Gene3D" id="3.30.1360.120">
    <property type="entry name" value="Probable tRNA modification gtpase trme, domain 1"/>
    <property type="match status" value="1"/>
</dbReference>
<dbReference type="EMBL" id="CP012661">
    <property type="protein sequence ID" value="AMY69564.1"/>
    <property type="molecule type" value="Genomic_DNA"/>
</dbReference>
<dbReference type="InterPro" id="IPR027266">
    <property type="entry name" value="TrmE/GcvT-like"/>
</dbReference>
<evidence type="ECO:0000313" key="1">
    <source>
        <dbReference type="EMBL" id="AMY69564.1"/>
    </source>
</evidence>
<dbReference type="STRING" id="1335048.AKL17_2318"/>
<organism evidence="1 2">
    <name type="scientific">Frigidibacter mobilis</name>
    <dbReference type="NCBI Taxonomy" id="1335048"/>
    <lineage>
        <taxon>Bacteria</taxon>
        <taxon>Pseudomonadati</taxon>
        <taxon>Pseudomonadota</taxon>
        <taxon>Alphaproteobacteria</taxon>
        <taxon>Rhodobacterales</taxon>
        <taxon>Paracoccaceae</taxon>
        <taxon>Frigidibacter</taxon>
    </lineage>
</organism>
<evidence type="ECO:0000313" key="2">
    <source>
        <dbReference type="Proteomes" id="UP000076128"/>
    </source>
</evidence>
<dbReference type="RefSeq" id="WP_066813377.1">
    <property type="nucleotide sequence ID" value="NZ_CP012661.1"/>
</dbReference>
<proteinExistence type="predicted"/>
<gene>
    <name evidence="1" type="ORF">AKL17_2318</name>
</gene>
<dbReference type="Proteomes" id="UP000076128">
    <property type="component" value="Chromosome"/>
</dbReference>
<dbReference type="Pfam" id="PF04268">
    <property type="entry name" value="SoxG"/>
    <property type="match status" value="1"/>
</dbReference>
<accession>A0A159Z5D0</accession>
<dbReference type="OrthoDB" id="9814782at2"/>
<sequence length="186" mass="19331">MSEQISVVAGRSYSGFSTVTECGLAGMVTLRGDLSSPEIAAAVLAATGCAVPGQRRRVVAGDWSASWMSPDELLLTGPYEAAPGVVDRLTVALAGQHALAVDVSDARASFRVAGPKAAQVLMKLAPVDFAALEGDELRRTRLGQIAAALWQSGPEEYSLVCFRSVASYAFGVLENAARPGSELFAG</sequence>
<dbReference type="InterPro" id="IPR007375">
    <property type="entry name" value="SoxG"/>
</dbReference>
<dbReference type="AlphaFoldDB" id="A0A159Z5D0"/>
<dbReference type="KEGG" id="daa:AKL17_2318"/>
<dbReference type="PATRIC" id="fig|1335048.3.peg.2417"/>
<protein>
    <submittedName>
        <fullName evidence="1">Sarcosine oxidase subunit gamma</fullName>
    </submittedName>
</protein>